<keyword evidence="1" id="KW-0812">Transmembrane</keyword>
<evidence type="ECO:0000256" key="2">
    <source>
        <dbReference type="SAM" id="SignalP"/>
    </source>
</evidence>
<name>A0A5N5J959_9ROSI</name>
<evidence type="ECO:0000313" key="5">
    <source>
        <dbReference type="Proteomes" id="UP000326939"/>
    </source>
</evidence>
<dbReference type="Proteomes" id="UP000326939">
    <property type="component" value="Chromosome 18"/>
</dbReference>
<gene>
    <name evidence="4" type="ORF">DKX38_028446</name>
</gene>
<feature type="signal peptide" evidence="2">
    <location>
        <begin position="1"/>
        <end position="20"/>
    </location>
</feature>
<feature type="domain" description="GH18" evidence="3">
    <location>
        <begin position="471"/>
        <end position="812"/>
    </location>
</feature>
<evidence type="ECO:0000256" key="1">
    <source>
        <dbReference type="SAM" id="Phobius"/>
    </source>
</evidence>
<keyword evidence="2" id="KW-0732">Signal</keyword>
<dbReference type="GO" id="GO:0004568">
    <property type="term" value="F:chitinase activity"/>
    <property type="evidence" value="ECO:0007669"/>
    <property type="project" value="TreeGrafter"/>
</dbReference>
<dbReference type="SMART" id="SM00636">
    <property type="entry name" value="Glyco_18"/>
    <property type="match status" value="2"/>
</dbReference>
<keyword evidence="5" id="KW-1185">Reference proteome</keyword>
<dbReference type="InterPro" id="IPR001223">
    <property type="entry name" value="Glyco_hydro18_cat"/>
</dbReference>
<dbReference type="Gene3D" id="1.10.510.10">
    <property type="entry name" value="Transferase(Phosphotransferase) domain 1"/>
    <property type="match status" value="1"/>
</dbReference>
<sequence>MARNTVIITLLLFLSSHVHSSNSQETWISAGYWDSVSELPVSDINSALFTHLVCGFSYINYSTYQIHINSSKELHFSTFTGTVRVKNPSVKTLLSISARREGLPTFSSMINQSSYRKSFIQSSIYTARIYGFDGLDLSVGPSISINMINLGTLFDEWRVAIASDSKKSGKSKLLLVGYISLHYDYHVPAEFDFTGAHAALYGPSNWVNTDEWIKEWLRGGLSASKLVLGLPYHGYAWTLVNPNENAIGAPSSGPGVTSDGSMGYKNIKSFIKGYGYGAAAVYNSTYVMKLFVVGSTWINFDDVESIKAKISYAKENNLSGYSVFQLSNDDNWILSRAAQGKDEDGLNKRKVLVIILVTIAVVFLMLGSIICCYFRRKILSSKEIAGSVQKSLSAVKIKVSATRVMNDEKFNGMTIVNGIKQRQRPASVLQYNPRIKGVFTKQAAMVLRIAIIILFHVFLSLNSHPAKAQAWIKAGYWYSGSGCLPVSDKNSTLYTHLIYAAADLNPSSYHLSIPSDNFSAFTNTVKRKNQSITTLLSIGGWGTNYSTLSAMAGDSTYRKSFIDDSIKTARLYGFQGLDFSWLSANTSDNMDNMGNLFEEWRAAIALETRNSSQSELILTAAVQLSPTLDYGSFPIDSIRRNLNWIHVLAYDYYEPEWDNFTAASAALYAPHDSSFSTDSGIAAWINKGLPANKLVLGLPFFGFAWKLANPNKNSIGAPATGPAVTKTGYMSYKDINNYWKTNGAADPIYNSAYAVNYVIVGSNWISFDDVDVVRIKVSYAMEKGLLGYVVWEICQDDNWELSQAAGAVDHKPPNSRILIIILTTTAAVIILLGLAFYFIRIRILKSKSKGTKLKVNNAAAAGDFDNNNPDMIAYELWKDDRGMEIMDPSLDDTFSSCKLIKCLQIALLCVQENPADRPSMLEVSSMLRNETAIVTIPRRPAFSVKIDEDDKNRRDRLHLEICSVDDATITQAVGR</sequence>
<dbReference type="InterPro" id="IPR011583">
    <property type="entry name" value="Chitinase_II/V-like_cat"/>
</dbReference>
<reference evidence="5" key="1">
    <citation type="journal article" date="2019" name="Gigascience">
        <title>De novo genome assembly of the endangered Acer yangbiense, a plant species with extremely small populations endemic to Yunnan Province, China.</title>
        <authorList>
            <person name="Yang J."/>
            <person name="Wariss H.M."/>
            <person name="Tao L."/>
            <person name="Zhang R."/>
            <person name="Yun Q."/>
            <person name="Hollingsworth P."/>
            <person name="Dao Z."/>
            <person name="Luo G."/>
            <person name="Guo H."/>
            <person name="Ma Y."/>
            <person name="Sun W."/>
        </authorList>
    </citation>
    <scope>NUCLEOTIDE SEQUENCE [LARGE SCALE GENOMIC DNA]</scope>
    <source>
        <strain evidence="5">cv. br00</strain>
    </source>
</reference>
<dbReference type="GO" id="GO:0008061">
    <property type="term" value="F:chitin binding"/>
    <property type="evidence" value="ECO:0007669"/>
    <property type="project" value="InterPro"/>
</dbReference>
<dbReference type="GO" id="GO:0005576">
    <property type="term" value="C:extracellular region"/>
    <property type="evidence" value="ECO:0007669"/>
    <property type="project" value="TreeGrafter"/>
</dbReference>
<feature type="transmembrane region" description="Helical" evidence="1">
    <location>
        <begin position="443"/>
        <end position="461"/>
    </location>
</feature>
<dbReference type="GO" id="GO:0006032">
    <property type="term" value="P:chitin catabolic process"/>
    <property type="evidence" value="ECO:0007669"/>
    <property type="project" value="TreeGrafter"/>
</dbReference>
<dbReference type="CDD" id="cd02879">
    <property type="entry name" value="GH18_plant_chitinase_class_V"/>
    <property type="match status" value="1"/>
</dbReference>
<dbReference type="SUPFAM" id="SSF54556">
    <property type="entry name" value="Chitinase insertion domain"/>
    <property type="match status" value="2"/>
</dbReference>
<keyword evidence="1" id="KW-0472">Membrane</keyword>
<dbReference type="Pfam" id="PF00704">
    <property type="entry name" value="Glyco_hydro_18"/>
    <property type="match status" value="2"/>
</dbReference>
<accession>A0A5N5J959</accession>
<feature type="chain" id="PRO_5024395059" description="GH18 domain-containing protein" evidence="2">
    <location>
        <begin position="21"/>
        <end position="975"/>
    </location>
</feature>
<proteinExistence type="predicted"/>
<dbReference type="InterPro" id="IPR029070">
    <property type="entry name" value="Chitinase_insertion_sf"/>
</dbReference>
<dbReference type="PROSITE" id="PS51910">
    <property type="entry name" value="GH18_2"/>
    <property type="match status" value="2"/>
</dbReference>
<dbReference type="GO" id="GO:0005975">
    <property type="term" value="P:carbohydrate metabolic process"/>
    <property type="evidence" value="ECO:0007669"/>
    <property type="project" value="InterPro"/>
</dbReference>
<evidence type="ECO:0000259" key="3">
    <source>
        <dbReference type="PROSITE" id="PS51910"/>
    </source>
</evidence>
<dbReference type="AlphaFoldDB" id="A0A5N5J959"/>
<dbReference type="Gene3D" id="3.10.50.10">
    <property type="match status" value="2"/>
</dbReference>
<keyword evidence="1" id="KW-1133">Transmembrane helix</keyword>
<comment type="caution">
    <text evidence="4">The sequence shown here is derived from an EMBL/GenBank/DDBJ whole genome shotgun (WGS) entry which is preliminary data.</text>
</comment>
<protein>
    <recommendedName>
        <fullName evidence="3">GH18 domain-containing protein</fullName>
    </recommendedName>
</protein>
<dbReference type="Gene3D" id="3.20.20.80">
    <property type="entry name" value="Glycosidases"/>
    <property type="match status" value="2"/>
</dbReference>
<dbReference type="PANTHER" id="PTHR11177">
    <property type="entry name" value="CHITINASE"/>
    <property type="match status" value="1"/>
</dbReference>
<dbReference type="InterPro" id="IPR050314">
    <property type="entry name" value="Glycosyl_Hydrlase_18"/>
</dbReference>
<evidence type="ECO:0000313" key="4">
    <source>
        <dbReference type="EMBL" id="KAB5514540.1"/>
    </source>
</evidence>
<dbReference type="InterPro" id="IPR017853">
    <property type="entry name" value="GH"/>
</dbReference>
<feature type="transmembrane region" description="Helical" evidence="1">
    <location>
        <begin position="817"/>
        <end position="839"/>
    </location>
</feature>
<dbReference type="PANTHER" id="PTHR11177:SF362">
    <property type="entry name" value="CLASS V CHITINASE-LIKE"/>
    <property type="match status" value="1"/>
</dbReference>
<feature type="transmembrane region" description="Helical" evidence="1">
    <location>
        <begin position="351"/>
        <end position="374"/>
    </location>
</feature>
<dbReference type="SUPFAM" id="SSF51445">
    <property type="entry name" value="(Trans)glycosidases"/>
    <property type="match status" value="2"/>
</dbReference>
<dbReference type="FunFam" id="3.10.50.10:FF:000015">
    <property type="entry name" value="Chitotriosidase-1"/>
    <property type="match status" value="2"/>
</dbReference>
<feature type="domain" description="GH18" evidence="3">
    <location>
        <begin position="27"/>
        <end position="345"/>
    </location>
</feature>
<dbReference type="EMBL" id="VDCV01000018">
    <property type="protein sequence ID" value="KAB5514540.1"/>
    <property type="molecule type" value="Genomic_DNA"/>
</dbReference>
<organism evidence="4 5">
    <name type="scientific">Salix brachista</name>
    <dbReference type="NCBI Taxonomy" id="2182728"/>
    <lineage>
        <taxon>Eukaryota</taxon>
        <taxon>Viridiplantae</taxon>
        <taxon>Streptophyta</taxon>
        <taxon>Embryophyta</taxon>
        <taxon>Tracheophyta</taxon>
        <taxon>Spermatophyta</taxon>
        <taxon>Magnoliopsida</taxon>
        <taxon>eudicotyledons</taxon>
        <taxon>Gunneridae</taxon>
        <taxon>Pentapetalae</taxon>
        <taxon>rosids</taxon>
        <taxon>fabids</taxon>
        <taxon>Malpighiales</taxon>
        <taxon>Salicaceae</taxon>
        <taxon>Saliceae</taxon>
        <taxon>Salix</taxon>
    </lineage>
</organism>